<evidence type="ECO:0000256" key="2">
    <source>
        <dbReference type="SAM" id="Phobius"/>
    </source>
</evidence>
<evidence type="ECO:0000313" key="3">
    <source>
        <dbReference type="EMBL" id="PNH04475.1"/>
    </source>
</evidence>
<proteinExistence type="predicted"/>
<gene>
    <name evidence="3" type="ORF">TSOC_009350</name>
</gene>
<name>A0A2J7ZW34_9CHLO</name>
<dbReference type="OrthoDB" id="538036at2759"/>
<reference evidence="3 4" key="1">
    <citation type="journal article" date="2017" name="Mol. Biol. Evol.">
        <title>The 4-celled Tetrabaena socialis nuclear genome reveals the essential components for genetic control of cell number at the origin of multicellularity in the volvocine lineage.</title>
        <authorList>
            <person name="Featherston J."/>
            <person name="Arakaki Y."/>
            <person name="Hanschen E.R."/>
            <person name="Ferris P.J."/>
            <person name="Michod R.E."/>
            <person name="Olson B.J.S.C."/>
            <person name="Nozaki H."/>
            <person name="Durand P.M."/>
        </authorList>
    </citation>
    <scope>NUCLEOTIDE SEQUENCE [LARGE SCALE GENOMIC DNA]</scope>
    <source>
        <strain evidence="3 4">NIES-571</strain>
    </source>
</reference>
<keyword evidence="4" id="KW-1185">Reference proteome</keyword>
<feature type="region of interest" description="Disordered" evidence="1">
    <location>
        <begin position="1"/>
        <end position="46"/>
    </location>
</feature>
<dbReference type="PANTHER" id="PTHR37330:SF1">
    <property type="entry name" value="CONSERVED TRANSMEMBRANE PROTEIN-RELATED"/>
    <property type="match status" value="1"/>
</dbReference>
<dbReference type="InterPro" id="IPR036770">
    <property type="entry name" value="Ankyrin_rpt-contain_sf"/>
</dbReference>
<dbReference type="SUPFAM" id="SSF48403">
    <property type="entry name" value="Ankyrin repeat"/>
    <property type="match status" value="1"/>
</dbReference>
<dbReference type="EMBL" id="PGGS01000385">
    <property type="protein sequence ID" value="PNH04475.1"/>
    <property type="molecule type" value="Genomic_DNA"/>
</dbReference>
<keyword evidence="2" id="KW-0812">Transmembrane</keyword>
<feature type="compositionally biased region" description="Basic and acidic residues" evidence="1">
    <location>
        <begin position="17"/>
        <end position="29"/>
    </location>
</feature>
<dbReference type="PANTHER" id="PTHR37330">
    <property type="entry name" value="CONSERVED TRANSMEMBRANE PROTEIN-RELATED"/>
    <property type="match status" value="1"/>
</dbReference>
<keyword evidence="2" id="KW-0472">Membrane</keyword>
<feature type="transmembrane region" description="Helical" evidence="2">
    <location>
        <begin position="621"/>
        <end position="640"/>
    </location>
</feature>
<dbReference type="Pfam" id="PF14494">
    <property type="entry name" value="DUF4436"/>
    <property type="match status" value="1"/>
</dbReference>
<comment type="caution">
    <text evidence="3">The sequence shown here is derived from an EMBL/GenBank/DDBJ whole genome shotgun (WGS) entry which is preliminary data.</text>
</comment>
<protein>
    <recommendedName>
        <fullName evidence="5">Ankyrin repeat domain-containing protein</fullName>
    </recommendedName>
</protein>
<evidence type="ECO:0000256" key="1">
    <source>
        <dbReference type="SAM" id="MobiDB-lite"/>
    </source>
</evidence>
<dbReference type="InterPro" id="IPR027948">
    <property type="entry name" value="DUF4436"/>
</dbReference>
<dbReference type="Proteomes" id="UP000236333">
    <property type="component" value="Unassembled WGS sequence"/>
</dbReference>
<organism evidence="3 4">
    <name type="scientific">Tetrabaena socialis</name>
    <dbReference type="NCBI Taxonomy" id="47790"/>
    <lineage>
        <taxon>Eukaryota</taxon>
        <taxon>Viridiplantae</taxon>
        <taxon>Chlorophyta</taxon>
        <taxon>core chlorophytes</taxon>
        <taxon>Chlorophyceae</taxon>
        <taxon>CS clade</taxon>
        <taxon>Chlamydomonadales</taxon>
        <taxon>Tetrabaenaceae</taxon>
        <taxon>Tetrabaena</taxon>
    </lineage>
</organism>
<dbReference type="Gene3D" id="1.25.40.20">
    <property type="entry name" value="Ankyrin repeat-containing domain"/>
    <property type="match status" value="1"/>
</dbReference>
<accession>A0A2J7ZW34</accession>
<keyword evidence="2" id="KW-1133">Transmembrane helix</keyword>
<sequence>MEEAGWNQLSSRKRARRESSAEHATRKDAAAGAQDPSQRSICPAGPEARQAHSPLLTLPPDAQQLILMHCGRGGRGAYLSCSALRRAFCLGLASPRHAARFCLAAWGARDAAVQALVLQPGIPAVLSCSQRDLQLGELVRAIAAAGGSLNQGYLLQLAACGGHHGALEVVLEACGEQQVPSCCDAIVHASSAGDAVALRLMLRFMATSVGISLHEGTGNAAMRNAACEGHEEALEVLLAADMPRSCRFHALQFASKSHHWRCVQLLLAAGAKPSAYGFLGACSRGHPRIVLPLARALEGTDALRRVHGETAVEWLCAARWRAENSYWDGQDWKEPEKGVVLEREALRAEALRFLLSRFGPVPPAAGGGGGDGAALANTCGDGGAPHLALTLLLQGGADADAALLAICNAIHTHWDAERAEQEAAAKLAQLLSMRAETGPGAARAVRVLLSHGCGATARALLSSGAVGAGDCEGLLAEVVGAEEAGAEAVDLKFINMSDGNSTSFVPFVAAMRVRSPSFSFVAPVGSGWKYLGATGSSFGFDFSAQRTNSTKGFSIFVFLAMWVLSIFCVVHAADLVYWRRRPFTLEVPAFSATLLFALPAVRQVQPGVPDVGAVIDMIGFFWNMVMLAIVCCLLLAAIYAQARTELERLQGLAASAACPSCAAGGGVGVSVQPPRSGMGNPAVGGFGGVAGDGVGGYMRNGVPSCQVEGMAGKVLSV</sequence>
<evidence type="ECO:0000313" key="4">
    <source>
        <dbReference type="Proteomes" id="UP000236333"/>
    </source>
</evidence>
<feature type="transmembrane region" description="Helical" evidence="2">
    <location>
        <begin position="553"/>
        <end position="576"/>
    </location>
</feature>
<dbReference type="AlphaFoldDB" id="A0A2J7ZW34"/>
<evidence type="ECO:0008006" key="5">
    <source>
        <dbReference type="Google" id="ProtNLM"/>
    </source>
</evidence>